<dbReference type="AlphaFoldDB" id="A0A3D8TTF2"/>
<evidence type="ECO:0000256" key="5">
    <source>
        <dbReference type="ARBA" id="ARBA00018522"/>
    </source>
</evidence>
<dbReference type="InterPro" id="IPR001451">
    <property type="entry name" value="Hexapep"/>
</dbReference>
<dbReference type="PIRSF" id="PIRSF000441">
    <property type="entry name" value="CysE"/>
    <property type="match status" value="1"/>
</dbReference>
<evidence type="ECO:0000256" key="3">
    <source>
        <dbReference type="ARBA" id="ARBA00007274"/>
    </source>
</evidence>
<evidence type="ECO:0000256" key="2">
    <source>
        <dbReference type="ARBA" id="ARBA00004876"/>
    </source>
</evidence>
<dbReference type="FunFam" id="2.160.10.10:FF:000007">
    <property type="entry name" value="Serine acetyltransferase"/>
    <property type="match status" value="1"/>
</dbReference>
<evidence type="ECO:0000256" key="6">
    <source>
        <dbReference type="ARBA" id="ARBA00022490"/>
    </source>
</evidence>
<dbReference type="EC" id="2.3.1.30" evidence="4 13"/>
<keyword evidence="9" id="KW-0677">Repeat</keyword>
<dbReference type="GO" id="GO:0009001">
    <property type="term" value="F:serine O-acetyltransferase activity"/>
    <property type="evidence" value="ECO:0007669"/>
    <property type="project" value="UniProtKB-EC"/>
</dbReference>
<dbReference type="UniPathway" id="UPA00136">
    <property type="reaction ID" value="UER00199"/>
</dbReference>
<dbReference type="InterPro" id="IPR042122">
    <property type="entry name" value="Ser_AcTrfase_N_sf"/>
</dbReference>
<sequence>MVWKVKEDLRAIMKNDPATRSYVDAFFTNAGVHAIWAYRLAHFFYKRKLILFSKIISQAARFLTNIEIHPGAELGRRLFIDHGAGVVIGETVELGTDVVLFHGVTLGGTGKHTGKRHPTVKNGAMISAGVKVLGPVTIGEESKIGAGAVVLKDVPPYATVVGIPAKVVRINGKSVGHAEPNLENLYERIEVLERKLAQYEEKKESMDK</sequence>
<dbReference type="InterPro" id="IPR053376">
    <property type="entry name" value="Serine_acetyltransferase"/>
</dbReference>
<dbReference type="GO" id="GO:0005737">
    <property type="term" value="C:cytoplasm"/>
    <property type="evidence" value="ECO:0007669"/>
    <property type="project" value="UniProtKB-SubCell"/>
</dbReference>
<keyword evidence="15" id="KW-1185">Reference proteome</keyword>
<proteinExistence type="inferred from homology"/>
<gene>
    <name evidence="14" type="ORF">UR08_09095</name>
</gene>
<comment type="catalytic activity">
    <reaction evidence="12 13">
        <text>L-serine + acetyl-CoA = O-acetyl-L-serine + CoA</text>
        <dbReference type="Rhea" id="RHEA:24560"/>
        <dbReference type="ChEBI" id="CHEBI:33384"/>
        <dbReference type="ChEBI" id="CHEBI:57287"/>
        <dbReference type="ChEBI" id="CHEBI:57288"/>
        <dbReference type="ChEBI" id="CHEBI:58340"/>
        <dbReference type="EC" id="2.3.1.30"/>
    </reaction>
</comment>
<dbReference type="InterPro" id="IPR005881">
    <property type="entry name" value="Ser_O-AcTrfase"/>
</dbReference>
<dbReference type="RefSeq" id="WP_115753347.1">
    <property type="nucleotide sequence ID" value="NZ_LARY01000002.1"/>
</dbReference>
<dbReference type="Gene3D" id="1.10.3130.10">
    <property type="entry name" value="serine acetyltransferase, domain 1"/>
    <property type="match status" value="1"/>
</dbReference>
<keyword evidence="8 13" id="KW-0808">Transferase</keyword>
<dbReference type="SUPFAM" id="SSF51161">
    <property type="entry name" value="Trimeric LpxA-like enzymes"/>
    <property type="match status" value="1"/>
</dbReference>
<dbReference type="Gene3D" id="2.160.10.10">
    <property type="entry name" value="Hexapeptide repeat proteins"/>
    <property type="match status" value="1"/>
</dbReference>
<name>A0A3D8TTF2_9LIST</name>
<dbReference type="Pfam" id="PF00132">
    <property type="entry name" value="Hexapep"/>
    <property type="match status" value="1"/>
</dbReference>
<protein>
    <recommendedName>
        <fullName evidence="5 13">Serine acetyltransferase</fullName>
        <ecNumber evidence="4 13">2.3.1.30</ecNumber>
    </recommendedName>
</protein>
<dbReference type="EMBL" id="LARY01000002">
    <property type="protein sequence ID" value="RDX01096.1"/>
    <property type="molecule type" value="Genomic_DNA"/>
</dbReference>
<dbReference type="FunFam" id="1.10.3130.10:FF:000003">
    <property type="entry name" value="Serine acetyltransferase"/>
    <property type="match status" value="1"/>
</dbReference>
<dbReference type="Proteomes" id="UP000257055">
    <property type="component" value="Unassembled WGS sequence"/>
</dbReference>
<dbReference type="InterPro" id="IPR011004">
    <property type="entry name" value="Trimer_LpxA-like_sf"/>
</dbReference>
<dbReference type="PANTHER" id="PTHR42811">
    <property type="entry name" value="SERINE ACETYLTRANSFERASE"/>
    <property type="match status" value="1"/>
</dbReference>
<evidence type="ECO:0000256" key="4">
    <source>
        <dbReference type="ARBA" id="ARBA00013266"/>
    </source>
</evidence>
<evidence type="ECO:0000256" key="13">
    <source>
        <dbReference type="PIRNR" id="PIRNR000441"/>
    </source>
</evidence>
<evidence type="ECO:0000256" key="8">
    <source>
        <dbReference type="ARBA" id="ARBA00022679"/>
    </source>
</evidence>
<keyword evidence="10" id="KW-0198">Cysteine biosynthesis</keyword>
<evidence type="ECO:0000256" key="11">
    <source>
        <dbReference type="ARBA" id="ARBA00023315"/>
    </source>
</evidence>
<evidence type="ECO:0000256" key="10">
    <source>
        <dbReference type="ARBA" id="ARBA00023192"/>
    </source>
</evidence>
<comment type="similarity">
    <text evidence="3 13">Belongs to the transferase hexapeptide repeat family.</text>
</comment>
<comment type="subcellular location">
    <subcellularLocation>
        <location evidence="1">Cytoplasm</location>
    </subcellularLocation>
</comment>
<accession>A0A3D8TTF2</accession>
<keyword evidence="11 13" id="KW-0012">Acyltransferase</keyword>
<evidence type="ECO:0000256" key="7">
    <source>
        <dbReference type="ARBA" id="ARBA00022605"/>
    </source>
</evidence>
<dbReference type="InterPro" id="IPR045304">
    <property type="entry name" value="LbH_SAT"/>
</dbReference>
<evidence type="ECO:0000313" key="15">
    <source>
        <dbReference type="Proteomes" id="UP000257055"/>
    </source>
</evidence>
<dbReference type="GO" id="GO:0006535">
    <property type="term" value="P:cysteine biosynthetic process from serine"/>
    <property type="evidence" value="ECO:0007669"/>
    <property type="project" value="InterPro"/>
</dbReference>
<evidence type="ECO:0000313" key="14">
    <source>
        <dbReference type="EMBL" id="RDX01096.1"/>
    </source>
</evidence>
<dbReference type="NCBIfam" id="NF041874">
    <property type="entry name" value="EPS_EpsC"/>
    <property type="match status" value="1"/>
</dbReference>
<dbReference type="NCBIfam" id="TIGR01172">
    <property type="entry name" value="cysE"/>
    <property type="match status" value="1"/>
</dbReference>
<keyword evidence="6" id="KW-0963">Cytoplasm</keyword>
<keyword evidence="7" id="KW-0028">Amino-acid biosynthesis</keyword>
<evidence type="ECO:0000256" key="12">
    <source>
        <dbReference type="ARBA" id="ARBA00049486"/>
    </source>
</evidence>
<comment type="caution">
    <text evidence="14">The sequence shown here is derived from an EMBL/GenBank/DDBJ whole genome shotgun (WGS) entry which is preliminary data.</text>
</comment>
<evidence type="ECO:0000256" key="9">
    <source>
        <dbReference type="ARBA" id="ARBA00022737"/>
    </source>
</evidence>
<evidence type="ECO:0000256" key="1">
    <source>
        <dbReference type="ARBA" id="ARBA00004496"/>
    </source>
</evidence>
<dbReference type="CDD" id="cd03354">
    <property type="entry name" value="LbH_SAT"/>
    <property type="match status" value="1"/>
</dbReference>
<reference evidence="15" key="1">
    <citation type="submission" date="2015-04" db="EMBL/GenBank/DDBJ databases">
        <authorList>
            <person name="Schardt J."/>
            <person name="Mueller-Herbst S."/>
            <person name="Scherer S."/>
            <person name="Huptas C."/>
        </authorList>
    </citation>
    <scope>NUCLEOTIDE SEQUENCE [LARGE SCALE GENOMIC DNA]</scope>
    <source>
        <strain evidence="15">Kiel-L1</strain>
    </source>
</reference>
<comment type="pathway">
    <text evidence="2">Amino-acid biosynthesis; L-cysteine biosynthesis; L-cysteine from L-serine: step 1/2.</text>
</comment>
<organism evidence="14 15">
    <name type="scientific">Listeria kieliensis</name>
    <dbReference type="NCBI Taxonomy" id="1621700"/>
    <lineage>
        <taxon>Bacteria</taxon>
        <taxon>Bacillati</taxon>
        <taxon>Bacillota</taxon>
        <taxon>Bacilli</taxon>
        <taxon>Bacillales</taxon>
        <taxon>Listeriaceae</taxon>
        <taxon>Listeria</taxon>
    </lineage>
</organism>